<dbReference type="PANTHER" id="PTHR11723:SF17">
    <property type="entry name" value="PROTEIN EXTRA-MACROCHAETAE"/>
    <property type="match status" value="1"/>
</dbReference>
<comment type="subcellular location">
    <subcellularLocation>
        <location evidence="1">Nucleus</location>
    </subcellularLocation>
</comment>
<dbReference type="EMBL" id="JAVRJZ010000005">
    <property type="protein sequence ID" value="KAK2722020.1"/>
    <property type="molecule type" value="Genomic_DNA"/>
</dbReference>
<dbReference type="InterPro" id="IPR026052">
    <property type="entry name" value="DNA-bd_prot-inh"/>
</dbReference>
<evidence type="ECO:0000256" key="1">
    <source>
        <dbReference type="ARBA" id="ARBA00004123"/>
    </source>
</evidence>
<feature type="domain" description="BHLH" evidence="6">
    <location>
        <begin position="28"/>
        <end position="62"/>
    </location>
</feature>
<dbReference type="InterPro" id="IPR036638">
    <property type="entry name" value="HLH_DNA-bd_sf"/>
</dbReference>
<gene>
    <name evidence="7" type="ORF">QYM36_002543</name>
</gene>
<evidence type="ECO:0000256" key="2">
    <source>
        <dbReference type="ARBA" id="ARBA00022491"/>
    </source>
</evidence>
<name>A0AA88I1A3_ARTSF</name>
<reference evidence="7" key="1">
    <citation type="submission" date="2023-07" db="EMBL/GenBank/DDBJ databases">
        <title>Chromosome-level genome assembly of Artemia franciscana.</title>
        <authorList>
            <person name="Jo E."/>
        </authorList>
    </citation>
    <scope>NUCLEOTIDE SEQUENCE</scope>
    <source>
        <tissue evidence="7">Whole body</tissue>
    </source>
</reference>
<dbReference type="GO" id="GO:0030154">
    <property type="term" value="P:cell differentiation"/>
    <property type="evidence" value="ECO:0007669"/>
    <property type="project" value="TreeGrafter"/>
</dbReference>
<dbReference type="Pfam" id="PF00010">
    <property type="entry name" value="HLH"/>
    <property type="match status" value="1"/>
</dbReference>
<dbReference type="GO" id="GO:0000122">
    <property type="term" value="P:negative regulation of transcription by RNA polymerase II"/>
    <property type="evidence" value="ECO:0007669"/>
    <property type="project" value="InterPro"/>
</dbReference>
<proteinExistence type="predicted"/>
<evidence type="ECO:0000259" key="6">
    <source>
        <dbReference type="Pfam" id="PF00010"/>
    </source>
</evidence>
<evidence type="ECO:0000256" key="3">
    <source>
        <dbReference type="ARBA" id="ARBA00023015"/>
    </source>
</evidence>
<dbReference type="GO" id="GO:0046983">
    <property type="term" value="F:protein dimerization activity"/>
    <property type="evidence" value="ECO:0007669"/>
    <property type="project" value="InterPro"/>
</dbReference>
<dbReference type="AlphaFoldDB" id="A0AA88I1A3"/>
<dbReference type="SUPFAM" id="SSF47459">
    <property type="entry name" value="HLH, helix-loop-helix DNA-binding domain"/>
    <property type="match status" value="1"/>
</dbReference>
<dbReference type="Proteomes" id="UP001187531">
    <property type="component" value="Unassembled WGS sequence"/>
</dbReference>
<dbReference type="GO" id="GO:0032922">
    <property type="term" value="P:circadian regulation of gene expression"/>
    <property type="evidence" value="ECO:0007669"/>
    <property type="project" value="TreeGrafter"/>
</dbReference>
<comment type="caution">
    <text evidence="7">The sequence shown here is derived from an EMBL/GenBank/DDBJ whole genome shotgun (WGS) entry which is preliminary data.</text>
</comment>
<keyword evidence="8" id="KW-1185">Reference proteome</keyword>
<sequence length="127" mass="14317">MVKAATLVEDLNLVVRSTKAYERVREKRYLTKLKKLVPLPKNRKVTELELIQNAINYISDLQWMLETKNPAFRGCFPSDGKENSDVLMELGNGNLSRSEDSKDVAINEIRCEDANESSTTPSADVSI</sequence>
<dbReference type="PANTHER" id="PTHR11723">
    <property type="entry name" value="DNA-BINDING PROTEIN INHIBITOR"/>
    <property type="match status" value="1"/>
</dbReference>
<evidence type="ECO:0000313" key="7">
    <source>
        <dbReference type="EMBL" id="KAK2722020.1"/>
    </source>
</evidence>
<keyword evidence="2" id="KW-0678">Repressor</keyword>
<evidence type="ECO:0000256" key="5">
    <source>
        <dbReference type="ARBA" id="ARBA00023242"/>
    </source>
</evidence>
<dbReference type="Gene3D" id="4.10.280.10">
    <property type="entry name" value="Helix-loop-helix DNA-binding domain"/>
    <property type="match status" value="1"/>
</dbReference>
<dbReference type="InterPro" id="IPR011598">
    <property type="entry name" value="bHLH_dom"/>
</dbReference>
<keyword evidence="5" id="KW-0539">Nucleus</keyword>
<evidence type="ECO:0000256" key="4">
    <source>
        <dbReference type="ARBA" id="ARBA00023163"/>
    </source>
</evidence>
<evidence type="ECO:0000313" key="8">
    <source>
        <dbReference type="Proteomes" id="UP001187531"/>
    </source>
</evidence>
<accession>A0AA88I1A3</accession>
<dbReference type="GO" id="GO:0005634">
    <property type="term" value="C:nucleus"/>
    <property type="evidence" value="ECO:0007669"/>
    <property type="project" value="UniProtKB-SubCell"/>
</dbReference>
<keyword evidence="4" id="KW-0804">Transcription</keyword>
<organism evidence="7 8">
    <name type="scientific">Artemia franciscana</name>
    <name type="common">Brine shrimp</name>
    <name type="synonym">Artemia sanfranciscana</name>
    <dbReference type="NCBI Taxonomy" id="6661"/>
    <lineage>
        <taxon>Eukaryota</taxon>
        <taxon>Metazoa</taxon>
        <taxon>Ecdysozoa</taxon>
        <taxon>Arthropoda</taxon>
        <taxon>Crustacea</taxon>
        <taxon>Branchiopoda</taxon>
        <taxon>Anostraca</taxon>
        <taxon>Artemiidae</taxon>
        <taxon>Artemia</taxon>
    </lineage>
</organism>
<dbReference type="GO" id="GO:0005737">
    <property type="term" value="C:cytoplasm"/>
    <property type="evidence" value="ECO:0007669"/>
    <property type="project" value="InterPro"/>
</dbReference>
<protein>
    <recommendedName>
        <fullName evidence="6">BHLH domain-containing protein</fullName>
    </recommendedName>
</protein>
<keyword evidence="3" id="KW-0805">Transcription regulation</keyword>